<feature type="transmembrane region" description="Helical" evidence="4">
    <location>
        <begin position="61"/>
        <end position="81"/>
    </location>
</feature>
<reference evidence="6" key="1">
    <citation type="submission" date="2016-10" db="EMBL/GenBank/DDBJ databases">
        <authorList>
            <person name="Varghese N."/>
            <person name="Submissions S."/>
        </authorList>
    </citation>
    <scope>NUCLEOTIDE SEQUENCE [LARGE SCALE GENOMIC DNA]</scope>
    <source>
        <strain evidence="6">YR281</strain>
    </source>
</reference>
<feature type="transmembrane region" description="Helical" evidence="4">
    <location>
        <begin position="30"/>
        <end position="49"/>
    </location>
</feature>
<feature type="transmembrane region" description="Helical" evidence="4">
    <location>
        <begin position="182"/>
        <end position="204"/>
    </location>
</feature>
<dbReference type="AlphaFoldDB" id="A0A7Z7FLJ5"/>
<evidence type="ECO:0000313" key="7">
    <source>
        <dbReference type="Proteomes" id="UP000198900"/>
    </source>
</evidence>
<evidence type="ECO:0000256" key="4">
    <source>
        <dbReference type="SAM" id="Phobius"/>
    </source>
</evidence>
<name>A0A7Z7FLJ5_9BURK</name>
<dbReference type="EMBL" id="FNDI01000019">
    <property type="protein sequence ID" value="SDI57649.1"/>
    <property type="molecule type" value="Genomic_DNA"/>
</dbReference>
<dbReference type="RefSeq" id="WP_143036585.1">
    <property type="nucleotide sequence ID" value="NZ_FNDI01000019.1"/>
</dbReference>
<evidence type="ECO:0000313" key="6">
    <source>
        <dbReference type="EMBL" id="SDI57649.1"/>
    </source>
</evidence>
<dbReference type="InterPro" id="IPR011701">
    <property type="entry name" value="MFS"/>
</dbReference>
<dbReference type="PANTHER" id="PTHR11360:SF284">
    <property type="entry name" value="EG:103B4.3 PROTEIN-RELATED"/>
    <property type="match status" value="1"/>
</dbReference>
<organism evidence="6 7">
    <name type="scientific">Paraburkholderia steynii</name>
    <dbReference type="NCBI Taxonomy" id="1245441"/>
    <lineage>
        <taxon>Bacteria</taxon>
        <taxon>Pseudomonadati</taxon>
        <taxon>Pseudomonadota</taxon>
        <taxon>Betaproteobacteria</taxon>
        <taxon>Burkholderiales</taxon>
        <taxon>Burkholderiaceae</taxon>
        <taxon>Paraburkholderia</taxon>
    </lineage>
</organism>
<keyword evidence="3 4" id="KW-0472">Membrane</keyword>
<dbReference type="PROSITE" id="PS50850">
    <property type="entry name" value="MFS"/>
    <property type="match status" value="1"/>
</dbReference>
<dbReference type="SUPFAM" id="SSF103473">
    <property type="entry name" value="MFS general substrate transporter"/>
    <property type="match status" value="1"/>
</dbReference>
<evidence type="ECO:0000256" key="3">
    <source>
        <dbReference type="ARBA" id="ARBA00023136"/>
    </source>
</evidence>
<dbReference type="Gene3D" id="1.20.1250.20">
    <property type="entry name" value="MFS general substrate transporter like domains"/>
    <property type="match status" value="1"/>
</dbReference>
<feature type="domain" description="Major facilitator superfamily (MFS) profile" evidence="5">
    <location>
        <begin position="25"/>
        <end position="271"/>
    </location>
</feature>
<protein>
    <submittedName>
        <fullName evidence="6">Major Facilitator Superfamily protein</fullName>
    </submittedName>
</protein>
<gene>
    <name evidence="6" type="ORF">SAMN04487926_119136</name>
</gene>
<proteinExistence type="predicted"/>
<sequence>MNKPFETTRVRLVDETTWRYRGWEVAGDSMITWMFRPSTVAILSFGAFIHPIEMDSGWTRTQVAIAITIVCYVAMLILPLQGYLVDKFGPRKVILPCIPLFSVSIGMTYFIPPIPAVYYVAWLVTPTLAIGLFAGFHLRAASSRLDREFGMVFGVTNAGIGLGSAFLPLVLSSMINPHGWRFAYTTPAVTISLITFPVALLLILKIPNVKSEKFSTNLLANLTFNGIAETLQFMIPSGASLLLRIVKTALAVHKIPLLIHAGVSREHAAVA</sequence>
<keyword evidence="2 4" id="KW-1133">Transmembrane helix</keyword>
<dbReference type="GO" id="GO:0022857">
    <property type="term" value="F:transmembrane transporter activity"/>
    <property type="evidence" value="ECO:0007669"/>
    <property type="project" value="InterPro"/>
</dbReference>
<dbReference type="InterPro" id="IPR020846">
    <property type="entry name" value="MFS_dom"/>
</dbReference>
<dbReference type="PANTHER" id="PTHR11360">
    <property type="entry name" value="MONOCARBOXYLATE TRANSPORTER"/>
    <property type="match status" value="1"/>
</dbReference>
<dbReference type="Pfam" id="PF07690">
    <property type="entry name" value="MFS_1"/>
    <property type="match status" value="1"/>
</dbReference>
<dbReference type="Proteomes" id="UP000198900">
    <property type="component" value="Unassembled WGS sequence"/>
</dbReference>
<evidence type="ECO:0000256" key="2">
    <source>
        <dbReference type="ARBA" id="ARBA00022989"/>
    </source>
</evidence>
<feature type="transmembrane region" description="Helical" evidence="4">
    <location>
        <begin position="93"/>
        <end position="111"/>
    </location>
</feature>
<evidence type="ECO:0000256" key="1">
    <source>
        <dbReference type="ARBA" id="ARBA00022692"/>
    </source>
</evidence>
<feature type="transmembrane region" description="Helical" evidence="4">
    <location>
        <begin position="150"/>
        <end position="170"/>
    </location>
</feature>
<dbReference type="InterPro" id="IPR036259">
    <property type="entry name" value="MFS_trans_sf"/>
</dbReference>
<comment type="caution">
    <text evidence="6">The sequence shown here is derived from an EMBL/GenBank/DDBJ whole genome shotgun (WGS) entry which is preliminary data.</text>
</comment>
<accession>A0A7Z7FLJ5</accession>
<keyword evidence="1 4" id="KW-0812">Transmembrane</keyword>
<feature type="transmembrane region" description="Helical" evidence="4">
    <location>
        <begin position="117"/>
        <end position="138"/>
    </location>
</feature>
<evidence type="ECO:0000259" key="5">
    <source>
        <dbReference type="PROSITE" id="PS50850"/>
    </source>
</evidence>
<keyword evidence="7" id="KW-1185">Reference proteome</keyword>
<dbReference type="InterPro" id="IPR050327">
    <property type="entry name" value="Proton-linked_MCT"/>
</dbReference>